<name>A0A0E9QDN4_ANGAN</name>
<feature type="region of interest" description="Disordered" evidence="1">
    <location>
        <begin position="1"/>
        <end position="23"/>
    </location>
</feature>
<evidence type="ECO:0000313" key="2">
    <source>
        <dbReference type="EMBL" id="JAH14976.1"/>
    </source>
</evidence>
<dbReference type="EMBL" id="GBXM01093601">
    <property type="protein sequence ID" value="JAH14976.1"/>
    <property type="molecule type" value="Transcribed_RNA"/>
</dbReference>
<proteinExistence type="predicted"/>
<evidence type="ECO:0000256" key="1">
    <source>
        <dbReference type="SAM" id="MobiDB-lite"/>
    </source>
</evidence>
<sequence>MCMSSTCSSAKHRRSHLSPHCCV</sequence>
<dbReference type="AlphaFoldDB" id="A0A0E9QDN4"/>
<reference evidence="2" key="1">
    <citation type="submission" date="2014-11" db="EMBL/GenBank/DDBJ databases">
        <authorList>
            <person name="Amaro Gonzalez C."/>
        </authorList>
    </citation>
    <scope>NUCLEOTIDE SEQUENCE</scope>
</reference>
<protein>
    <submittedName>
        <fullName evidence="2">Uncharacterized protein</fullName>
    </submittedName>
</protein>
<reference evidence="2" key="2">
    <citation type="journal article" date="2015" name="Fish Shellfish Immunol.">
        <title>Early steps in the European eel (Anguilla anguilla)-Vibrio vulnificus interaction in the gills: Role of the RtxA13 toxin.</title>
        <authorList>
            <person name="Callol A."/>
            <person name="Pajuelo D."/>
            <person name="Ebbesson L."/>
            <person name="Teles M."/>
            <person name="MacKenzie S."/>
            <person name="Amaro C."/>
        </authorList>
    </citation>
    <scope>NUCLEOTIDE SEQUENCE</scope>
</reference>
<accession>A0A0E9QDN4</accession>
<organism evidence="2">
    <name type="scientific">Anguilla anguilla</name>
    <name type="common">European freshwater eel</name>
    <name type="synonym">Muraena anguilla</name>
    <dbReference type="NCBI Taxonomy" id="7936"/>
    <lineage>
        <taxon>Eukaryota</taxon>
        <taxon>Metazoa</taxon>
        <taxon>Chordata</taxon>
        <taxon>Craniata</taxon>
        <taxon>Vertebrata</taxon>
        <taxon>Euteleostomi</taxon>
        <taxon>Actinopterygii</taxon>
        <taxon>Neopterygii</taxon>
        <taxon>Teleostei</taxon>
        <taxon>Anguilliformes</taxon>
        <taxon>Anguillidae</taxon>
        <taxon>Anguilla</taxon>
    </lineage>
</organism>